<organism evidence="1 2">
    <name type="scientific">Lasiodiplodia mahajangana</name>
    <dbReference type="NCBI Taxonomy" id="1108764"/>
    <lineage>
        <taxon>Eukaryota</taxon>
        <taxon>Fungi</taxon>
        <taxon>Dikarya</taxon>
        <taxon>Ascomycota</taxon>
        <taxon>Pezizomycotina</taxon>
        <taxon>Dothideomycetes</taxon>
        <taxon>Dothideomycetes incertae sedis</taxon>
        <taxon>Botryosphaeriales</taxon>
        <taxon>Botryosphaeriaceae</taxon>
        <taxon>Lasiodiplodia</taxon>
    </lineage>
</organism>
<protein>
    <submittedName>
        <fullName evidence="1">Uncharacterized protein</fullName>
    </submittedName>
</protein>
<evidence type="ECO:0000313" key="1">
    <source>
        <dbReference type="EMBL" id="KAJ8124013.1"/>
    </source>
</evidence>
<accession>A0ACC2J9I8</accession>
<gene>
    <name evidence="1" type="ORF">O1611_g9459</name>
</gene>
<comment type="caution">
    <text evidence="1">The sequence shown here is derived from an EMBL/GenBank/DDBJ whole genome shotgun (WGS) entry which is preliminary data.</text>
</comment>
<keyword evidence="2" id="KW-1185">Reference proteome</keyword>
<dbReference type="Proteomes" id="UP001153332">
    <property type="component" value="Unassembled WGS sequence"/>
</dbReference>
<evidence type="ECO:0000313" key="2">
    <source>
        <dbReference type="Proteomes" id="UP001153332"/>
    </source>
</evidence>
<name>A0ACC2J9I8_9PEZI</name>
<dbReference type="EMBL" id="JAPUUL010003234">
    <property type="protein sequence ID" value="KAJ8124013.1"/>
    <property type="molecule type" value="Genomic_DNA"/>
</dbReference>
<proteinExistence type="predicted"/>
<sequence length="122" mass="14117">MIQHSTGFNPTRFGAPHAGPTLPSIRRSVGWKYVDAKEESQKYKIGKFILETQRTVEYGSWDDVMINDMPGLEFEEKERYDNDEAEPIVFDSDDSDDCEDLFAGAWDARIAAKRRKLKLNRR</sequence>
<reference evidence="1" key="1">
    <citation type="submission" date="2022-12" db="EMBL/GenBank/DDBJ databases">
        <title>Genome Sequence of Lasiodiplodia mahajangana.</title>
        <authorList>
            <person name="Buettner E."/>
        </authorList>
    </citation>
    <scope>NUCLEOTIDE SEQUENCE</scope>
    <source>
        <strain evidence="1">VT137</strain>
    </source>
</reference>